<dbReference type="EMBL" id="BAABIL010000054">
    <property type="protein sequence ID" value="GAA4965018.1"/>
    <property type="molecule type" value="Genomic_DNA"/>
</dbReference>
<protein>
    <submittedName>
        <fullName evidence="3">Uncharacterized protein</fullName>
    </submittedName>
</protein>
<feature type="compositionally biased region" description="Basic and acidic residues" evidence="1">
    <location>
        <begin position="115"/>
        <end position="125"/>
    </location>
</feature>
<keyword evidence="2" id="KW-0812">Transmembrane</keyword>
<accession>A0ABP9H9S7</accession>
<keyword evidence="2" id="KW-1133">Transmembrane helix</keyword>
<feature type="compositionally biased region" description="Low complexity" evidence="1">
    <location>
        <begin position="90"/>
        <end position="113"/>
    </location>
</feature>
<proteinExistence type="predicted"/>
<feature type="region of interest" description="Disordered" evidence="1">
    <location>
        <begin position="74"/>
        <end position="125"/>
    </location>
</feature>
<dbReference type="Proteomes" id="UP001501195">
    <property type="component" value="Unassembled WGS sequence"/>
</dbReference>
<feature type="transmembrane region" description="Helical" evidence="2">
    <location>
        <begin position="51"/>
        <end position="71"/>
    </location>
</feature>
<keyword evidence="4" id="KW-1185">Reference proteome</keyword>
<evidence type="ECO:0000256" key="2">
    <source>
        <dbReference type="SAM" id="Phobius"/>
    </source>
</evidence>
<reference evidence="4" key="1">
    <citation type="journal article" date="2019" name="Int. J. Syst. Evol. Microbiol.">
        <title>The Global Catalogue of Microorganisms (GCM) 10K type strain sequencing project: providing services to taxonomists for standard genome sequencing and annotation.</title>
        <authorList>
            <consortium name="The Broad Institute Genomics Platform"/>
            <consortium name="The Broad Institute Genome Sequencing Center for Infectious Disease"/>
            <person name="Wu L."/>
            <person name="Ma J."/>
        </authorList>
    </citation>
    <scope>NUCLEOTIDE SEQUENCE [LARGE SCALE GENOMIC DNA]</scope>
    <source>
        <strain evidence="4">JCM 18126</strain>
    </source>
</reference>
<evidence type="ECO:0000313" key="4">
    <source>
        <dbReference type="Proteomes" id="UP001501195"/>
    </source>
</evidence>
<gene>
    <name evidence="3" type="ORF">GCM10023225_05170</name>
</gene>
<comment type="caution">
    <text evidence="3">The sequence shown here is derived from an EMBL/GenBank/DDBJ whole genome shotgun (WGS) entry which is preliminary data.</text>
</comment>
<evidence type="ECO:0000313" key="3">
    <source>
        <dbReference type="EMBL" id="GAA4965018.1"/>
    </source>
</evidence>
<sequence length="244" mass="25861">MSPLTPDHPDVAARRLLLRAGAPLPEDASTAAALVDRAHHRGRIRRRRRRLAWGAAGTSTVVAAAVLALALPGSGGDSRRLAPADPPATEPAATSEEFTAGGLTLPLPTLQPDDAPDRPGLEGHDWRGQIRESMRRYPDAFVVPEQLPPDIGTMQTNLYDGHPVVTVDSEGPGVVICVGDLATCQEAVSDDWPVVRSGEVGARAFHVLVSPPGKPTDTGLTARQQEYWSTVAFTSTPNWLGPNG</sequence>
<keyword evidence="2" id="KW-0472">Membrane</keyword>
<evidence type="ECO:0000256" key="1">
    <source>
        <dbReference type="SAM" id="MobiDB-lite"/>
    </source>
</evidence>
<name>A0ABP9H9S7_9ACTN</name>
<organism evidence="3 4">
    <name type="scientific">Kineococcus glutinatus</name>
    <dbReference type="NCBI Taxonomy" id="1070872"/>
    <lineage>
        <taxon>Bacteria</taxon>
        <taxon>Bacillati</taxon>
        <taxon>Actinomycetota</taxon>
        <taxon>Actinomycetes</taxon>
        <taxon>Kineosporiales</taxon>
        <taxon>Kineosporiaceae</taxon>
        <taxon>Kineococcus</taxon>
    </lineage>
</organism>
<dbReference type="RefSeq" id="WP_345710765.1">
    <property type="nucleotide sequence ID" value="NZ_BAABIL010000054.1"/>
</dbReference>